<dbReference type="CDD" id="cd17040">
    <property type="entry name" value="Ubl_MoaD_like"/>
    <property type="match status" value="1"/>
</dbReference>
<gene>
    <name evidence="1" type="ORF">UFOPK3268_01031</name>
    <name evidence="2" type="ORF">UFOPK4150_00094</name>
</gene>
<dbReference type="SUPFAM" id="SSF54285">
    <property type="entry name" value="MoaD/ThiS"/>
    <property type="match status" value="1"/>
</dbReference>
<protein>
    <submittedName>
        <fullName evidence="1">Unannotated protein</fullName>
    </submittedName>
</protein>
<proteinExistence type="predicted"/>
<evidence type="ECO:0000313" key="2">
    <source>
        <dbReference type="EMBL" id="CAB5018595.1"/>
    </source>
</evidence>
<dbReference type="EMBL" id="CAFBPU010000002">
    <property type="protein sequence ID" value="CAB5018595.1"/>
    <property type="molecule type" value="Genomic_DNA"/>
</dbReference>
<sequence length="85" mass="8549">MPGTPDVEVHLFAAARVAAGSSLLRASPGTLGEVIEQLVVMAPGLAQVLPRCSYLQDGVAARPSNLGAQIAAGSRLDVLPPFAGG</sequence>
<dbReference type="InterPro" id="IPR016155">
    <property type="entry name" value="Mopterin_synth/thiamin_S_b"/>
</dbReference>
<name>A0A6J7C1L0_9ZZZZ</name>
<dbReference type="Pfam" id="PF02597">
    <property type="entry name" value="ThiS"/>
    <property type="match status" value="1"/>
</dbReference>
<reference evidence="1" key="1">
    <citation type="submission" date="2020-05" db="EMBL/GenBank/DDBJ databases">
        <authorList>
            <person name="Chiriac C."/>
            <person name="Salcher M."/>
            <person name="Ghai R."/>
            <person name="Kavagutti S V."/>
        </authorList>
    </citation>
    <scope>NUCLEOTIDE SEQUENCE</scope>
</reference>
<organism evidence="1">
    <name type="scientific">freshwater metagenome</name>
    <dbReference type="NCBI Taxonomy" id="449393"/>
    <lineage>
        <taxon>unclassified sequences</taxon>
        <taxon>metagenomes</taxon>
        <taxon>ecological metagenomes</taxon>
    </lineage>
</organism>
<dbReference type="AlphaFoldDB" id="A0A6J7C1L0"/>
<evidence type="ECO:0000313" key="1">
    <source>
        <dbReference type="EMBL" id="CAB4850578.1"/>
    </source>
</evidence>
<dbReference type="Gene3D" id="3.10.20.30">
    <property type="match status" value="1"/>
</dbReference>
<dbReference type="InterPro" id="IPR003749">
    <property type="entry name" value="ThiS/MoaD-like"/>
</dbReference>
<accession>A0A6J7C1L0</accession>
<dbReference type="EMBL" id="CAFBIZ010000128">
    <property type="protein sequence ID" value="CAB4850578.1"/>
    <property type="molecule type" value="Genomic_DNA"/>
</dbReference>
<dbReference type="InterPro" id="IPR012675">
    <property type="entry name" value="Beta-grasp_dom_sf"/>
</dbReference>